<gene>
    <name evidence="1" type="ORF">SC09_Contig25orf00309</name>
</gene>
<evidence type="ECO:0000313" key="1">
    <source>
        <dbReference type="EMBL" id="KIU10544.1"/>
    </source>
</evidence>
<dbReference type="PATRIC" id="fig|1423.173.peg.2654"/>
<comment type="caution">
    <text evidence="1">The sequence shown here is derived from an EMBL/GenBank/DDBJ whole genome shotgun (WGS) entry which is preliminary data.</text>
</comment>
<proteinExistence type="predicted"/>
<dbReference type="AlphaFoldDB" id="A0A0D1JDQ2"/>
<evidence type="ECO:0000313" key="2">
    <source>
        <dbReference type="Proteomes" id="UP000032247"/>
    </source>
</evidence>
<organism evidence="1 2">
    <name type="scientific">Bacillus subtilis</name>
    <dbReference type="NCBI Taxonomy" id="1423"/>
    <lineage>
        <taxon>Bacteria</taxon>
        <taxon>Bacillati</taxon>
        <taxon>Bacillota</taxon>
        <taxon>Bacilli</taxon>
        <taxon>Bacillales</taxon>
        <taxon>Bacillaceae</taxon>
        <taxon>Bacillus</taxon>
    </lineage>
</organism>
<reference evidence="1 2" key="1">
    <citation type="submission" date="2014-12" db="EMBL/GenBank/DDBJ databases">
        <title>Comparative genome analysis of Bacillus coagulans HM-08, Clostridium butyricum HM-68, Bacillus subtilis HM-66 and Bacillus licheniformis BL-09.</title>
        <authorList>
            <person name="Zhang H."/>
        </authorList>
    </citation>
    <scope>NUCLEOTIDE SEQUENCE [LARGE SCALE GENOMIC DNA]</scope>
    <source>
        <strain evidence="1 2">HM-66</strain>
    </source>
</reference>
<protein>
    <submittedName>
        <fullName evidence="1">Uncharacterized protein</fullName>
    </submittedName>
</protein>
<dbReference type="EMBL" id="JXBC01000004">
    <property type="protein sequence ID" value="KIU10544.1"/>
    <property type="molecule type" value="Genomic_DNA"/>
</dbReference>
<dbReference type="Proteomes" id="UP000032247">
    <property type="component" value="Unassembled WGS sequence"/>
</dbReference>
<accession>A0A0D1JDQ2</accession>
<name>A0A0D1JDQ2_BACIU</name>
<sequence>MRDIQLEDSVVFYDNYGQELAKVYLESYEEGFLSYLKEEIAIDLNLATEEITLMIEPFNIQLKE</sequence>